<reference evidence="9 10" key="1">
    <citation type="journal article" date="2010" name="Stand. Genomic Sci.">
        <title>Complete genome sequence of Coraliomargarita akajimensis type strain (04OKA010-24).</title>
        <authorList>
            <person name="Mavromatis K."/>
            <person name="Abt B."/>
            <person name="Brambilla E."/>
            <person name="Lapidus A."/>
            <person name="Copeland A."/>
            <person name="Deshpande S."/>
            <person name="Nolan M."/>
            <person name="Lucas S."/>
            <person name="Tice H."/>
            <person name="Cheng J.F."/>
            <person name="Han C."/>
            <person name="Detter J.C."/>
            <person name="Woyke T."/>
            <person name="Goodwin L."/>
            <person name="Pitluck S."/>
            <person name="Held B."/>
            <person name="Brettin T."/>
            <person name="Tapia R."/>
            <person name="Ivanova N."/>
            <person name="Mikhailova N."/>
            <person name="Pati A."/>
            <person name="Liolios K."/>
            <person name="Chen A."/>
            <person name="Palaniappan K."/>
            <person name="Land M."/>
            <person name="Hauser L."/>
            <person name="Chang Y.J."/>
            <person name="Jeffries C.D."/>
            <person name="Rohde M."/>
            <person name="Goker M."/>
            <person name="Bristow J."/>
            <person name="Eisen J.A."/>
            <person name="Markowitz V."/>
            <person name="Hugenholtz P."/>
            <person name="Klenk H.P."/>
            <person name="Kyrpides N.C."/>
        </authorList>
    </citation>
    <scope>NUCLEOTIDE SEQUENCE [LARGE SCALE GENOMIC DNA]</scope>
    <source>
        <strain evidence="10">DSM 45221 / IAM 15411 / JCM 23193 / KCTC 12865</strain>
    </source>
</reference>
<organism evidence="9 10">
    <name type="scientific">Coraliomargarita akajimensis (strain DSM 45221 / IAM 15411 / JCM 23193 / KCTC 12865 / 04OKA010-24)</name>
    <dbReference type="NCBI Taxonomy" id="583355"/>
    <lineage>
        <taxon>Bacteria</taxon>
        <taxon>Pseudomonadati</taxon>
        <taxon>Verrucomicrobiota</taxon>
        <taxon>Opitutia</taxon>
        <taxon>Puniceicoccales</taxon>
        <taxon>Coraliomargaritaceae</taxon>
        <taxon>Coraliomargarita</taxon>
    </lineage>
</organism>
<dbReference type="HOGENOM" id="CLU_072226_1_1_0"/>
<dbReference type="InterPro" id="IPR005717">
    <property type="entry name" value="Ribosomal_uS7_bac/org-type"/>
</dbReference>
<evidence type="ECO:0000259" key="8">
    <source>
        <dbReference type="Pfam" id="PF00177"/>
    </source>
</evidence>
<comment type="similarity">
    <text evidence="1 6 7">Belongs to the universal ribosomal protein uS7 family.</text>
</comment>
<dbReference type="PROSITE" id="PS00052">
    <property type="entry name" value="RIBOSOMAL_S7"/>
    <property type="match status" value="1"/>
</dbReference>
<protein>
    <recommendedName>
        <fullName evidence="6">Small ribosomal subunit protein uS7</fullName>
    </recommendedName>
</protein>
<evidence type="ECO:0000313" key="10">
    <source>
        <dbReference type="Proteomes" id="UP000000925"/>
    </source>
</evidence>
<dbReference type="InterPro" id="IPR023798">
    <property type="entry name" value="Ribosomal_uS7_dom"/>
</dbReference>
<dbReference type="GO" id="GO:0000049">
    <property type="term" value="F:tRNA binding"/>
    <property type="evidence" value="ECO:0007669"/>
    <property type="project" value="UniProtKB-UniRule"/>
</dbReference>
<dbReference type="FunFam" id="1.10.455.10:FF:000001">
    <property type="entry name" value="30S ribosomal protein S7"/>
    <property type="match status" value="1"/>
</dbReference>
<dbReference type="GO" id="GO:0003735">
    <property type="term" value="F:structural constituent of ribosome"/>
    <property type="evidence" value="ECO:0007669"/>
    <property type="project" value="InterPro"/>
</dbReference>
<comment type="subunit">
    <text evidence="6">Part of the 30S ribosomal subunit. Contacts proteins S9 and S11.</text>
</comment>
<evidence type="ECO:0000256" key="3">
    <source>
        <dbReference type="ARBA" id="ARBA00022884"/>
    </source>
</evidence>
<gene>
    <name evidence="6" type="primary">rpsG</name>
    <name evidence="9" type="ordered locus">Caka_1708</name>
</gene>
<dbReference type="PIRSF" id="PIRSF002122">
    <property type="entry name" value="RPS7p_RPS7a_RPS5e_RPS7o"/>
    <property type="match status" value="1"/>
</dbReference>
<dbReference type="PANTHER" id="PTHR11205">
    <property type="entry name" value="RIBOSOMAL PROTEIN S7"/>
    <property type="match status" value="1"/>
</dbReference>
<keyword evidence="2 6" id="KW-0699">rRNA-binding</keyword>
<dbReference type="Proteomes" id="UP000000925">
    <property type="component" value="Chromosome"/>
</dbReference>
<evidence type="ECO:0000256" key="2">
    <source>
        <dbReference type="ARBA" id="ARBA00022730"/>
    </source>
</evidence>
<dbReference type="eggNOG" id="COG0049">
    <property type="taxonomic scope" value="Bacteria"/>
</dbReference>
<evidence type="ECO:0000256" key="4">
    <source>
        <dbReference type="ARBA" id="ARBA00022980"/>
    </source>
</evidence>
<dbReference type="InterPro" id="IPR020606">
    <property type="entry name" value="Ribosomal_uS7_CS"/>
</dbReference>
<dbReference type="AlphaFoldDB" id="D5EJX8"/>
<evidence type="ECO:0000256" key="7">
    <source>
        <dbReference type="RuleBase" id="RU003619"/>
    </source>
</evidence>
<keyword evidence="6" id="KW-0820">tRNA-binding</keyword>
<evidence type="ECO:0000313" key="9">
    <source>
        <dbReference type="EMBL" id="ADE54727.1"/>
    </source>
</evidence>
<dbReference type="SUPFAM" id="SSF47973">
    <property type="entry name" value="Ribosomal protein S7"/>
    <property type="match status" value="1"/>
</dbReference>
<keyword evidence="4 6" id="KW-0689">Ribosomal protein</keyword>
<dbReference type="RefSeq" id="WP_013043449.1">
    <property type="nucleotide sequence ID" value="NC_014008.1"/>
</dbReference>
<keyword evidence="10" id="KW-1185">Reference proteome</keyword>
<dbReference type="KEGG" id="caa:Caka_1708"/>
<proteinExistence type="inferred from homology"/>
<dbReference type="GO" id="GO:0006412">
    <property type="term" value="P:translation"/>
    <property type="evidence" value="ECO:0007669"/>
    <property type="project" value="UniProtKB-UniRule"/>
</dbReference>
<sequence length="157" mass="17943">MSRRRRAEKRPVTPDPRYNSTLVTTLVNMIMERGKRTLAQRIVYNAFTKVSEKLEKGDPVDLVMGALENARPKLEVKSRRVGGATYQVPVEISFERQQSLAFRWMVASARKRKGVPMAEALADEIVDAYNNTGAVVKKKEETHRMAQANRAFAHLRW</sequence>
<dbReference type="GO" id="GO:0019843">
    <property type="term" value="F:rRNA binding"/>
    <property type="evidence" value="ECO:0007669"/>
    <property type="project" value="UniProtKB-UniRule"/>
</dbReference>
<dbReference type="HAMAP" id="MF_00480_B">
    <property type="entry name" value="Ribosomal_uS7_B"/>
    <property type="match status" value="1"/>
</dbReference>
<evidence type="ECO:0000256" key="6">
    <source>
        <dbReference type="HAMAP-Rule" id="MF_00480"/>
    </source>
</evidence>
<dbReference type="OrthoDB" id="9807653at2"/>
<evidence type="ECO:0000256" key="5">
    <source>
        <dbReference type="ARBA" id="ARBA00023274"/>
    </source>
</evidence>
<dbReference type="InterPro" id="IPR000235">
    <property type="entry name" value="Ribosomal_uS7"/>
</dbReference>
<name>D5EJX8_CORAD</name>
<keyword evidence="5 6" id="KW-0687">Ribonucleoprotein</keyword>
<dbReference type="NCBIfam" id="TIGR01029">
    <property type="entry name" value="rpsG_bact"/>
    <property type="match status" value="1"/>
</dbReference>
<dbReference type="STRING" id="583355.Caka_1708"/>
<comment type="function">
    <text evidence="6">One of the primary rRNA binding proteins, it binds directly to 16S rRNA where it nucleates assembly of the head domain of the 30S subunit. Is located at the subunit interface close to the decoding center, probably blocks exit of the E-site tRNA.</text>
</comment>
<keyword evidence="3 6" id="KW-0694">RNA-binding</keyword>
<dbReference type="Pfam" id="PF00177">
    <property type="entry name" value="Ribosomal_S7"/>
    <property type="match status" value="1"/>
</dbReference>
<feature type="domain" description="Small ribosomal subunit protein uS7" evidence="8">
    <location>
        <begin position="2"/>
        <end position="150"/>
    </location>
</feature>
<dbReference type="InterPro" id="IPR036823">
    <property type="entry name" value="Ribosomal_uS7_dom_sf"/>
</dbReference>
<accession>D5EJX8</accession>
<dbReference type="EMBL" id="CP001998">
    <property type="protein sequence ID" value="ADE54727.1"/>
    <property type="molecule type" value="Genomic_DNA"/>
</dbReference>
<dbReference type="GO" id="GO:0015935">
    <property type="term" value="C:small ribosomal subunit"/>
    <property type="evidence" value="ECO:0007669"/>
    <property type="project" value="InterPro"/>
</dbReference>
<evidence type="ECO:0000256" key="1">
    <source>
        <dbReference type="ARBA" id="ARBA00007151"/>
    </source>
</evidence>
<dbReference type="CDD" id="cd14869">
    <property type="entry name" value="uS7_Bacteria"/>
    <property type="match status" value="1"/>
</dbReference>
<dbReference type="Gene3D" id="1.10.455.10">
    <property type="entry name" value="Ribosomal protein S7 domain"/>
    <property type="match status" value="1"/>
</dbReference>